<dbReference type="InterPro" id="IPR049995">
    <property type="entry name" value="Capsid_mycobact-type"/>
</dbReference>
<dbReference type="AlphaFoldDB" id="A0A8I0LDA9"/>
<comment type="caution">
    <text evidence="1">The sequence shown here is derived from an EMBL/GenBank/DDBJ whole genome shotgun (WGS) entry which is preliminary data.</text>
</comment>
<evidence type="ECO:0008006" key="3">
    <source>
        <dbReference type="Google" id="ProtNLM"/>
    </source>
</evidence>
<accession>A0A8I0LDA9</accession>
<name>A0A8I0LDA9_9CORY</name>
<sequence length="299" mass="32701">MSSFYPASAELNNGVLSVDQALNDPTIIEQRVAELAEKNLIVDSVFAQGGEVSGGTVIYSKITEKHLYTDNDVADRQPGDEYPVLYSTRPESQLARVMDFGGKFATSHEARKRNQSIDFDNDVTRLANTISRKLNQRAIETIDAAITAGDVVELGSTAGWDNIILDGAPDTITAPQERPTADLAKIIAHADNLDMGIVYKKLLVHPDTRANLRIAYGTNMNAMLSDFGLELVSSNQMPFNEAYLVDPAQAGFIRYEEGLTVTNWDDPEHRQTWTQGWCMPVMGITTPAAIGVIRGIVGP</sequence>
<dbReference type="Proteomes" id="UP000650224">
    <property type="component" value="Unassembled WGS sequence"/>
</dbReference>
<protein>
    <recommendedName>
        <fullName evidence="3">Major capsid protein</fullName>
    </recommendedName>
</protein>
<evidence type="ECO:0000313" key="1">
    <source>
        <dbReference type="EMBL" id="MBD8031411.1"/>
    </source>
</evidence>
<organism evidence="1 2">
    <name type="scientific">Corynebacterium gallinarum</name>
    <dbReference type="NCBI Taxonomy" id="2762214"/>
    <lineage>
        <taxon>Bacteria</taxon>
        <taxon>Bacillati</taxon>
        <taxon>Actinomycetota</taxon>
        <taxon>Actinomycetes</taxon>
        <taxon>Mycobacteriales</taxon>
        <taxon>Corynebacteriaceae</taxon>
        <taxon>Corynebacterium</taxon>
    </lineage>
</organism>
<gene>
    <name evidence="1" type="ORF">H9627_14050</name>
</gene>
<dbReference type="SUPFAM" id="SSF56563">
    <property type="entry name" value="Major capsid protein gp5"/>
    <property type="match status" value="1"/>
</dbReference>
<dbReference type="EMBL" id="JACSPR010000021">
    <property type="protein sequence ID" value="MBD8031411.1"/>
    <property type="molecule type" value="Genomic_DNA"/>
</dbReference>
<dbReference type="RefSeq" id="WP_191734636.1">
    <property type="nucleotide sequence ID" value="NZ_JACSPR010000021.1"/>
</dbReference>
<keyword evidence="2" id="KW-1185">Reference proteome</keyword>
<dbReference type="NCBIfam" id="NF042926">
    <property type="entry name" value="capsid_Caudo_1"/>
    <property type="match status" value="1"/>
</dbReference>
<dbReference type="Pfam" id="PF25209">
    <property type="entry name" value="Phage_capsid_4"/>
    <property type="match status" value="1"/>
</dbReference>
<proteinExistence type="predicted"/>
<reference evidence="1 2" key="1">
    <citation type="submission" date="2020-08" db="EMBL/GenBank/DDBJ databases">
        <title>A Genomic Blueprint of the Chicken Gut Microbiome.</title>
        <authorList>
            <person name="Gilroy R."/>
            <person name="Ravi A."/>
            <person name="Getino M."/>
            <person name="Pursley I."/>
            <person name="Horton D.L."/>
            <person name="Alikhan N.-F."/>
            <person name="Baker D."/>
            <person name="Gharbi K."/>
            <person name="Hall N."/>
            <person name="Watson M."/>
            <person name="Adriaenssens E.M."/>
            <person name="Foster-Nyarko E."/>
            <person name="Jarju S."/>
            <person name="Secka A."/>
            <person name="Antonio M."/>
            <person name="Oren A."/>
            <person name="Chaudhuri R."/>
            <person name="La Ragione R.M."/>
            <person name="Hildebrand F."/>
            <person name="Pallen M.J."/>
        </authorList>
    </citation>
    <scope>NUCLEOTIDE SEQUENCE [LARGE SCALE GENOMIC DNA]</scope>
    <source>
        <strain evidence="1 2">Sa1YVA5</strain>
    </source>
</reference>
<evidence type="ECO:0000313" key="2">
    <source>
        <dbReference type="Proteomes" id="UP000650224"/>
    </source>
</evidence>